<name>Q7NVM2_CHRVO</name>
<dbReference type="EMBL" id="AE016825">
    <property type="protein sequence ID" value="AAQ59992.1"/>
    <property type="molecule type" value="Genomic_DNA"/>
</dbReference>
<keyword evidence="2" id="KW-1185">Reference proteome</keyword>
<accession>Q7NVM2</accession>
<dbReference type="Proteomes" id="UP000001424">
    <property type="component" value="Chromosome"/>
</dbReference>
<proteinExistence type="predicted"/>
<dbReference type="Gene3D" id="1.20.141.10">
    <property type="entry name" value="Chitosanase, subunit A, domain 1"/>
    <property type="match status" value="1"/>
</dbReference>
<dbReference type="HOGENOM" id="CLU_1913362_0_0_4"/>
<protein>
    <submittedName>
        <fullName evidence="1">Uncharacterized protein</fullName>
    </submittedName>
</protein>
<dbReference type="AlphaFoldDB" id="Q7NVM2"/>
<dbReference type="SUPFAM" id="SSF53955">
    <property type="entry name" value="Lysozyme-like"/>
    <property type="match status" value="1"/>
</dbReference>
<sequence length="132" mass="14302">MQQASVHAEEDAEDALPPFPSFSLQGVVPSRCPAFTAMSACARVRPSPLIMRRTAPGRAAYNGGSPAKWRQNAVCVTPDGHIPSATVQAANAIHLARTVLRFLAYMTTLHNWPTFGRGWAVRISDNMLRGAM</sequence>
<dbReference type="eggNOG" id="COG3926">
    <property type="taxonomic scope" value="Bacteria"/>
</dbReference>
<dbReference type="KEGG" id="cvi:CV_2320"/>
<reference evidence="1 2" key="1">
    <citation type="journal article" date="2003" name="Proc. Natl. Acad. Sci. U.S.A.">
        <title>The complete genome sequence of Chromobacterium violaceum reveals remarkable and exploitable bacterial adaptability.</title>
        <authorList>
            <person name="Vasconcelos A.T.R."/>
            <person name="de Almeida D.F."/>
            <person name="Almeida F.C."/>
            <person name="de Almeida L.G.P."/>
            <person name="de Almeida R."/>
            <person name="Goncalves J.A.A."/>
            <person name="Andrade E.M."/>
            <person name="Antonio R.V."/>
            <person name="Araripe J."/>
            <person name="de Araujo M.F.F."/>
            <person name="Filho S.A."/>
            <person name="Azevedo V."/>
            <person name="Batista A.J."/>
            <person name="Bataus L.A.M."/>
            <person name="Batista J.S."/>
            <person name="Belo A."/>
            <person name="vander Berg C."/>
            <person name="Blamey J."/>
            <person name="Bogo M."/>
            <person name="Bonato S."/>
            <person name="Bordignon J."/>
            <person name="Brito C.A."/>
            <person name="Brocchi M."/>
            <person name="Burity H.A."/>
            <person name="Camargo A.A."/>
            <person name="Cardoso D.D.P."/>
            <person name="Carneiro N.P."/>
            <person name="Carraro D.M."/>
            <person name="Carvalho C.M.B."/>
            <person name="Cascardo J.C.M."/>
            <person name="Cavada B.S."/>
            <person name="Chueire L.M.O."/>
            <person name="Pasa T.B.C."/>
            <person name="Duran N."/>
            <person name="Fagundes N."/>
            <person name="Falcao C.L."/>
            <person name="Fantinatti F."/>
            <person name="Farias I.P."/>
            <person name="Felipe M.S.S."/>
            <person name="Ferrari L.P."/>
            <person name="Ferro J.A."/>
            <person name="Ferro M.I.T."/>
            <person name="Franco G.R."/>
            <person name="Freitas N.S.A."/>
            <person name="Furlan L.R."/>
            <person name="Gazzinelli R.T."/>
            <person name="Gomes E.A."/>
            <person name="Goncalves P.R."/>
            <person name="Grangeiro T.B."/>
            <person name="Grattapaglia D."/>
            <person name="Grisard E.C."/>
            <person name="Guimaraes C.T."/>
            <person name="Hanna E.S."/>
            <person name="Hungria M."/>
            <person name="Jardim S.N."/>
            <person name="Laurino J."/>
            <person name="Leoi L.C.T."/>
            <person name="Fassarella L."/>
            <person name="Lima A."/>
            <person name="Loureiro M.F."/>
            <person name="Lyra M.C.P."/>
            <person name="Macedo M."/>
            <person name="Madeira H.M.F."/>
            <person name="Manfio G.P."/>
            <person name="Maranhao A.Q."/>
            <person name="Martins W.S."/>
            <person name="di Mauro S.M.Z."/>
            <person name="de Medeiros S.R.B."/>
            <person name="Meissner R.D.V."/>
            <person name="Menck C.F.M."/>
            <person name="Moreira M.A.M."/>
            <person name="Nascimento F.F."/>
            <person name="Nicolas M.F."/>
            <person name="Oliveira J.G."/>
            <person name="Oliveira S.C."/>
            <person name="Paixao R.F.C."/>
            <person name="Parente J.A."/>
            <person name="Pedrosa F.O."/>
            <person name="Pena S.J.D."/>
            <person name="Perreira J.O."/>
            <person name="Perreira M."/>
            <person name="Pinto L.S.R.C."/>
            <person name="Pinto L.S."/>
            <person name="Porto J.I.R."/>
            <person name="Potrich D.P."/>
            <person name="Neto C.E.R."/>
            <person name="Reis A.M.M."/>
            <person name="Rigo L.U."/>
            <person name="Rondinelli E."/>
            <person name="dos Santos E.B.P."/>
            <person name="Santos F.R."/>
            <person name="Schneider M.P.C."/>
            <person name="Seuanez H.N."/>
            <person name="Silva A.M.R."/>
            <person name="da Silva A.L.C."/>
            <person name="Silva D.W."/>
            <person name="Silva R."/>
            <person name="Simoes I.C."/>
            <person name="Simon D."/>
            <person name="Soares C.M.A."/>
            <person name="Soares R.B.A."/>
            <person name="Souza E.M."/>
            <person name="Souza K.R.L."/>
            <person name="Souza R.C."/>
            <person name="Steffens M.B.R."/>
            <person name="Steindel M."/>
            <person name="Teixeira S.R."/>
            <person name="Urmenyi T."/>
            <person name="Vettore A."/>
            <person name="Wassem R."/>
            <person name="Zaha A."/>
            <person name="Simpson A.J.G."/>
        </authorList>
    </citation>
    <scope>NUCLEOTIDE SEQUENCE [LARGE SCALE GENOMIC DNA]</scope>
    <source>
        <strain evidence="2">ATCC 12472 / DSM 30191 / JCM 1249 / NBRC 12614 / NCIMB 9131 / NCTC 9757</strain>
    </source>
</reference>
<evidence type="ECO:0000313" key="2">
    <source>
        <dbReference type="Proteomes" id="UP000001424"/>
    </source>
</evidence>
<gene>
    <name evidence="1" type="ordered locus">CV_2320</name>
</gene>
<dbReference type="InterPro" id="IPR023346">
    <property type="entry name" value="Lysozyme-like_dom_sf"/>
</dbReference>
<organism evidence="1 2">
    <name type="scientific">Chromobacterium violaceum (strain ATCC 12472 / DSM 30191 / JCM 1249 / CCUG 213 / NBRC 12614 / NCIMB 9131 / NCTC 9757 / MK)</name>
    <dbReference type="NCBI Taxonomy" id="243365"/>
    <lineage>
        <taxon>Bacteria</taxon>
        <taxon>Pseudomonadati</taxon>
        <taxon>Pseudomonadota</taxon>
        <taxon>Betaproteobacteria</taxon>
        <taxon>Neisseriales</taxon>
        <taxon>Chromobacteriaceae</taxon>
        <taxon>Chromobacterium</taxon>
    </lineage>
</organism>
<evidence type="ECO:0000313" key="1">
    <source>
        <dbReference type="EMBL" id="AAQ59992.1"/>
    </source>
</evidence>